<feature type="domain" description="HTH arsR-type" evidence="4">
    <location>
        <begin position="10"/>
        <end position="103"/>
    </location>
</feature>
<evidence type="ECO:0000256" key="1">
    <source>
        <dbReference type="ARBA" id="ARBA00023015"/>
    </source>
</evidence>
<evidence type="ECO:0000256" key="2">
    <source>
        <dbReference type="ARBA" id="ARBA00023125"/>
    </source>
</evidence>
<dbReference type="InterPro" id="IPR001845">
    <property type="entry name" value="HTH_ArsR_DNA-bd_dom"/>
</dbReference>
<sequence length="103" mass="11011">MTPTLPLDDLEARAEHVAARLALAANARRLLILCELAQGERSVGALQAAVGLSQSALSQHLAKLRAAGMVATRRDAKTIHYRLGDAETEALMAALYDTFCAPR</sequence>
<dbReference type="InterPro" id="IPR036388">
    <property type="entry name" value="WH-like_DNA-bd_sf"/>
</dbReference>
<dbReference type="AlphaFoldDB" id="A0A2T4JX45"/>
<evidence type="ECO:0000313" key="6">
    <source>
        <dbReference type="Proteomes" id="UP000241010"/>
    </source>
</evidence>
<accession>A0A2T4JX45</accession>
<dbReference type="RefSeq" id="WP_107663289.1">
    <property type="nucleotide sequence ID" value="NZ_PZKG01000024.1"/>
</dbReference>
<dbReference type="SMART" id="SM00418">
    <property type="entry name" value="HTH_ARSR"/>
    <property type="match status" value="1"/>
</dbReference>
<dbReference type="GO" id="GO:0003677">
    <property type="term" value="F:DNA binding"/>
    <property type="evidence" value="ECO:0007669"/>
    <property type="project" value="UniProtKB-KW"/>
</dbReference>
<dbReference type="PRINTS" id="PR00778">
    <property type="entry name" value="HTHARSR"/>
</dbReference>
<comment type="caution">
    <text evidence="5">The sequence shown here is derived from an EMBL/GenBank/DDBJ whole genome shotgun (WGS) entry which is preliminary data.</text>
</comment>
<evidence type="ECO:0000256" key="3">
    <source>
        <dbReference type="ARBA" id="ARBA00023163"/>
    </source>
</evidence>
<evidence type="ECO:0000259" key="4">
    <source>
        <dbReference type="PROSITE" id="PS50987"/>
    </source>
</evidence>
<proteinExistence type="predicted"/>
<evidence type="ECO:0000313" key="5">
    <source>
        <dbReference type="EMBL" id="PTE22323.1"/>
    </source>
</evidence>
<dbReference type="EMBL" id="PZKG01000024">
    <property type="protein sequence ID" value="PTE22323.1"/>
    <property type="molecule type" value="Genomic_DNA"/>
</dbReference>
<dbReference type="CDD" id="cd00090">
    <property type="entry name" value="HTH_ARSR"/>
    <property type="match status" value="1"/>
</dbReference>
<keyword evidence="6" id="KW-1185">Reference proteome</keyword>
<dbReference type="GO" id="GO:0003700">
    <property type="term" value="F:DNA-binding transcription factor activity"/>
    <property type="evidence" value="ECO:0007669"/>
    <property type="project" value="InterPro"/>
</dbReference>
<keyword evidence="1" id="KW-0805">Transcription regulation</keyword>
<dbReference type="PROSITE" id="PS50987">
    <property type="entry name" value="HTH_ARSR_2"/>
    <property type="match status" value="1"/>
</dbReference>
<reference evidence="5 6" key="1">
    <citation type="submission" date="2018-03" db="EMBL/GenBank/DDBJ databases">
        <title>Cereibacter changlensis.</title>
        <authorList>
            <person name="Meyer T.E."/>
            <person name="Miller S."/>
            <person name="Lodha T."/>
            <person name="Gandham S."/>
            <person name="Chintalapati S."/>
            <person name="Chintalapati V.R."/>
        </authorList>
    </citation>
    <scope>NUCLEOTIDE SEQUENCE [LARGE SCALE GENOMIC DNA]</scope>
    <source>
        <strain evidence="5 6">JA139</strain>
    </source>
</reference>
<dbReference type="Pfam" id="PF01022">
    <property type="entry name" value="HTH_5"/>
    <property type="match status" value="1"/>
</dbReference>
<keyword evidence="3" id="KW-0804">Transcription</keyword>
<dbReference type="InterPro" id="IPR036390">
    <property type="entry name" value="WH_DNA-bd_sf"/>
</dbReference>
<dbReference type="OrthoDB" id="194599at2"/>
<keyword evidence="2" id="KW-0238">DNA-binding</keyword>
<dbReference type="InterPro" id="IPR051081">
    <property type="entry name" value="HTH_MetalResp_TranReg"/>
</dbReference>
<name>A0A2T4JX45_9RHOB</name>
<dbReference type="PANTHER" id="PTHR33154">
    <property type="entry name" value="TRANSCRIPTIONAL REGULATOR, ARSR FAMILY"/>
    <property type="match status" value="1"/>
</dbReference>
<gene>
    <name evidence="5" type="ORF">C5F48_07525</name>
</gene>
<protein>
    <submittedName>
        <fullName evidence="5">Transcriptional regulator</fullName>
    </submittedName>
</protein>
<organism evidence="5 6">
    <name type="scientific">Cereibacter changlensis JA139</name>
    <dbReference type="NCBI Taxonomy" id="1188249"/>
    <lineage>
        <taxon>Bacteria</taxon>
        <taxon>Pseudomonadati</taxon>
        <taxon>Pseudomonadota</taxon>
        <taxon>Alphaproteobacteria</taxon>
        <taxon>Rhodobacterales</taxon>
        <taxon>Paracoccaceae</taxon>
        <taxon>Cereibacter</taxon>
    </lineage>
</organism>
<dbReference type="PANTHER" id="PTHR33154:SF28">
    <property type="entry name" value="HTH-TYPE TRANSCRIPTIONAL REGULATOR YGAV-RELATED"/>
    <property type="match status" value="1"/>
</dbReference>
<dbReference type="SUPFAM" id="SSF46785">
    <property type="entry name" value="Winged helix' DNA-binding domain"/>
    <property type="match status" value="1"/>
</dbReference>
<dbReference type="InterPro" id="IPR011991">
    <property type="entry name" value="ArsR-like_HTH"/>
</dbReference>
<dbReference type="Proteomes" id="UP000241010">
    <property type="component" value="Unassembled WGS sequence"/>
</dbReference>
<dbReference type="Gene3D" id="1.10.10.10">
    <property type="entry name" value="Winged helix-like DNA-binding domain superfamily/Winged helix DNA-binding domain"/>
    <property type="match status" value="1"/>
</dbReference>
<dbReference type="NCBIfam" id="NF033788">
    <property type="entry name" value="HTH_metalloreg"/>
    <property type="match status" value="1"/>
</dbReference>